<name>A0A917U6N9_9ACTN</name>
<proteinExistence type="predicted"/>
<gene>
    <name evidence="3" type="ORF">GCM10007977_071190</name>
</gene>
<evidence type="ECO:0000256" key="2">
    <source>
        <dbReference type="SAM" id="Phobius"/>
    </source>
</evidence>
<dbReference type="EMBL" id="BMPI01000042">
    <property type="protein sequence ID" value="GGM59431.1"/>
    <property type="molecule type" value="Genomic_DNA"/>
</dbReference>
<organism evidence="3 4">
    <name type="scientific">Dactylosporangium sucinum</name>
    <dbReference type="NCBI Taxonomy" id="1424081"/>
    <lineage>
        <taxon>Bacteria</taxon>
        <taxon>Bacillati</taxon>
        <taxon>Actinomycetota</taxon>
        <taxon>Actinomycetes</taxon>
        <taxon>Micromonosporales</taxon>
        <taxon>Micromonosporaceae</taxon>
        <taxon>Dactylosporangium</taxon>
    </lineage>
</organism>
<dbReference type="Proteomes" id="UP000642070">
    <property type="component" value="Unassembled WGS sequence"/>
</dbReference>
<dbReference type="AlphaFoldDB" id="A0A917U6N9"/>
<reference evidence="3" key="1">
    <citation type="journal article" date="2014" name="Int. J. Syst. Evol. Microbiol.">
        <title>Complete genome sequence of Corynebacterium casei LMG S-19264T (=DSM 44701T), isolated from a smear-ripened cheese.</title>
        <authorList>
            <consortium name="US DOE Joint Genome Institute (JGI-PGF)"/>
            <person name="Walter F."/>
            <person name="Albersmeier A."/>
            <person name="Kalinowski J."/>
            <person name="Ruckert C."/>
        </authorList>
    </citation>
    <scope>NUCLEOTIDE SEQUENCE</scope>
    <source>
        <strain evidence="3">JCM 19831</strain>
    </source>
</reference>
<reference evidence="3" key="2">
    <citation type="submission" date="2020-09" db="EMBL/GenBank/DDBJ databases">
        <authorList>
            <person name="Sun Q."/>
            <person name="Ohkuma M."/>
        </authorList>
    </citation>
    <scope>NUCLEOTIDE SEQUENCE</scope>
    <source>
        <strain evidence="3">JCM 19831</strain>
    </source>
</reference>
<evidence type="ECO:0000256" key="1">
    <source>
        <dbReference type="SAM" id="MobiDB-lite"/>
    </source>
</evidence>
<keyword evidence="2" id="KW-1133">Transmembrane helix</keyword>
<keyword evidence="2" id="KW-0812">Transmembrane</keyword>
<evidence type="ECO:0000313" key="3">
    <source>
        <dbReference type="EMBL" id="GGM59431.1"/>
    </source>
</evidence>
<protein>
    <submittedName>
        <fullName evidence="3">Uncharacterized protein</fullName>
    </submittedName>
</protein>
<feature type="transmembrane region" description="Helical" evidence="2">
    <location>
        <begin position="46"/>
        <end position="69"/>
    </location>
</feature>
<feature type="region of interest" description="Disordered" evidence="1">
    <location>
        <begin position="1"/>
        <end position="29"/>
    </location>
</feature>
<evidence type="ECO:0000313" key="4">
    <source>
        <dbReference type="Proteomes" id="UP000642070"/>
    </source>
</evidence>
<keyword evidence="2" id="KW-0472">Membrane</keyword>
<sequence length="78" mass="7934">MHPDAVTAAANSPFSVRNGRFGRGRGGAHDATLVGRGRYAMTNVTAVAMAAAAVLLAALGVAALAVSLFRTRRSRGPV</sequence>
<comment type="caution">
    <text evidence="3">The sequence shown here is derived from an EMBL/GenBank/DDBJ whole genome shotgun (WGS) entry which is preliminary data.</text>
</comment>
<keyword evidence="4" id="KW-1185">Reference proteome</keyword>
<accession>A0A917U6N9</accession>